<dbReference type="HOGENOM" id="CLU_2875342_0_0_14"/>
<evidence type="ECO:0000313" key="2">
    <source>
        <dbReference type="Proteomes" id="UP000032434"/>
    </source>
</evidence>
<dbReference type="Proteomes" id="UP000032434">
    <property type="component" value="Chromosome 1"/>
</dbReference>
<organism evidence="1 2">
    <name type="scientific">Acholeplasma oculi</name>
    <dbReference type="NCBI Taxonomy" id="35623"/>
    <lineage>
        <taxon>Bacteria</taxon>
        <taxon>Bacillati</taxon>
        <taxon>Mycoplasmatota</taxon>
        <taxon>Mollicutes</taxon>
        <taxon>Acholeplasmatales</taxon>
        <taxon>Acholeplasmataceae</taxon>
        <taxon>Acholeplasma</taxon>
    </lineage>
</organism>
<dbReference type="PATRIC" id="fig|35623.3.peg.215"/>
<sequence>MVEINKDKLIESIKQVESILNKIHAIDLNKLNKSQQTLIIRRVEALEISVLLMKEKLRTYEK</sequence>
<evidence type="ECO:0000313" key="1">
    <source>
        <dbReference type="EMBL" id="CDR30288.1"/>
    </source>
</evidence>
<evidence type="ECO:0008006" key="3">
    <source>
        <dbReference type="Google" id="ProtNLM"/>
    </source>
</evidence>
<proteinExistence type="predicted"/>
<accession>A0A061A8X1</accession>
<reference evidence="2" key="1">
    <citation type="submission" date="2014-05" db="EMBL/GenBank/DDBJ databases">
        <authorList>
            <person name="Kube M."/>
        </authorList>
    </citation>
    <scope>NUCLEOTIDE SEQUENCE [LARGE SCALE GENOMIC DNA]</scope>
</reference>
<dbReference type="InParanoid" id="A0A061A8X1"/>
<protein>
    <recommendedName>
        <fullName evidence="3">50S ribosomal protein L29</fullName>
    </recommendedName>
</protein>
<keyword evidence="2" id="KW-1185">Reference proteome</keyword>
<gene>
    <name evidence="1" type="ORF">Aocu_02150</name>
</gene>
<dbReference type="AlphaFoldDB" id="A0A061A8X1"/>
<dbReference type="EMBL" id="LK028559">
    <property type="protein sequence ID" value="CDR30288.1"/>
    <property type="molecule type" value="Genomic_DNA"/>
</dbReference>
<name>A0A061A8X1_9MOLU</name>
<dbReference type="STRING" id="35623.Aocu_02150"/>
<dbReference type="RefSeq" id="WP_045748856.1">
    <property type="nucleotide sequence ID" value="NZ_FUZK01000002.1"/>
</dbReference>
<dbReference type="KEGG" id="aoc:Aocu_02150"/>